<dbReference type="NCBIfam" id="NF006941">
    <property type="entry name" value="PRK09423.1"/>
    <property type="match status" value="1"/>
</dbReference>
<evidence type="ECO:0000256" key="10">
    <source>
        <dbReference type="PIRSR" id="PIRSR000112-2"/>
    </source>
</evidence>
<keyword evidence="4 11" id="KW-0520">NAD</keyword>
<feature type="binding site" evidence="11">
    <location>
        <position position="127"/>
    </location>
    <ligand>
        <name>NAD(+)</name>
        <dbReference type="ChEBI" id="CHEBI:57540"/>
    </ligand>
</feature>
<feature type="binding site" evidence="9">
    <location>
        <position position="173"/>
    </location>
    <ligand>
        <name>glycerol</name>
        <dbReference type="ChEBI" id="CHEBI:17754"/>
    </ligand>
</feature>
<protein>
    <recommendedName>
        <fullName evidence="7">Glycerol dehydrogenase</fullName>
        <ecNumber evidence="6">1.1.1.6</ecNumber>
    </recommendedName>
</protein>
<reference evidence="13 14" key="1">
    <citation type="submission" date="2020-06" db="EMBL/GenBank/DDBJ databases">
        <title>Whole-genome sequence of Allochromatium humboldtianum DSM 21881, type strain.</title>
        <authorList>
            <person name="Kyndt J.A."/>
            <person name="Meyer T.E."/>
        </authorList>
    </citation>
    <scope>NUCLEOTIDE SEQUENCE [LARGE SCALE GENOMIC DNA]</scope>
    <source>
        <strain evidence="13 14">DSM 21881</strain>
    </source>
</reference>
<evidence type="ECO:0000256" key="2">
    <source>
        <dbReference type="ARBA" id="ARBA00022723"/>
    </source>
</evidence>
<sequence>MLKIFCSPSRYVQGREATRQLAPELLRMGIGERALFIVGPTARAQTEPMWREGFQQASLTFEVHPFGGQCSMAEIERGQQAARKFNATCIIGVGGGKALDTARAVANALNLPVVCCPTVAASDAPCSALSVVYSEDGVFERCLFYTRNPELVLVDTAVIAGAPVRYLVAGMGDALATWFEAETVQRAARPNTLGGGDTLAALAIARLCYQTLLQDGQAALIAARSGVITPALERIIEANILLSGLGFESGGLAVAHAIHNGLTAIPETHDCLHGEKVAFGTLVQLVMEGRPTAEIEEVMAFCVAVGLPLTLRQLGIASLEPAQARLIAERAIAPGETSHNEPFALTWLAVSDAIRAADALGRAFMDRSGADRRVG</sequence>
<dbReference type="InterPro" id="IPR001670">
    <property type="entry name" value="ADH_Fe/GldA"/>
</dbReference>
<comment type="pathway">
    <text evidence="5">Polyol metabolism; glycerol fermentation; glycerone phosphate from glycerol (oxidative route): step 1/2.</text>
</comment>
<feature type="binding site" evidence="11">
    <location>
        <begin position="96"/>
        <end position="100"/>
    </location>
    <ligand>
        <name>NAD(+)</name>
        <dbReference type="ChEBI" id="CHEBI:57540"/>
    </ligand>
</feature>
<keyword evidence="9" id="KW-0862">Zinc</keyword>
<comment type="caution">
    <text evidence="13">The sequence shown here is derived from an EMBL/GenBank/DDBJ whole genome shotgun (WGS) entry which is preliminary data.</text>
</comment>
<evidence type="ECO:0000313" key="13">
    <source>
        <dbReference type="EMBL" id="NVZ10556.1"/>
    </source>
</evidence>
<dbReference type="PANTHER" id="PTHR43616">
    <property type="entry name" value="GLYCEROL DEHYDROGENASE"/>
    <property type="match status" value="1"/>
</dbReference>
<keyword evidence="2 9" id="KW-0479">Metal-binding</keyword>
<dbReference type="EC" id="1.1.1.6" evidence="6"/>
<evidence type="ECO:0000313" key="14">
    <source>
        <dbReference type="Proteomes" id="UP000592294"/>
    </source>
</evidence>
<evidence type="ECO:0000256" key="4">
    <source>
        <dbReference type="ARBA" id="ARBA00023027"/>
    </source>
</evidence>
<feature type="binding site" evidence="9">
    <location>
        <position position="273"/>
    </location>
    <ligand>
        <name>glycerol</name>
        <dbReference type="ChEBI" id="CHEBI:17754"/>
    </ligand>
</feature>
<dbReference type="InterPro" id="IPR018211">
    <property type="entry name" value="ADH_Fe_CS"/>
</dbReference>
<dbReference type="GO" id="GO:0046872">
    <property type="term" value="F:metal ion binding"/>
    <property type="evidence" value="ECO:0007669"/>
    <property type="project" value="UniProtKB-KW"/>
</dbReference>
<name>A0A850RE98_9GAMM</name>
<comment type="cofactor">
    <cofactor evidence="9">
        <name>Zn(2+)</name>
        <dbReference type="ChEBI" id="CHEBI:29105"/>
    </cofactor>
    <text evidence="9">Binds 1 zinc ion per subunit.</text>
</comment>
<evidence type="ECO:0000256" key="6">
    <source>
        <dbReference type="ARBA" id="ARBA00039147"/>
    </source>
</evidence>
<dbReference type="GO" id="GO:0008888">
    <property type="term" value="F:glycerol dehydrogenase (NAD+) activity"/>
    <property type="evidence" value="ECO:0007669"/>
    <property type="project" value="UniProtKB-EC"/>
</dbReference>
<evidence type="ECO:0000256" key="1">
    <source>
        <dbReference type="ARBA" id="ARBA00007358"/>
    </source>
</evidence>
<feature type="binding site" evidence="10">
    <location>
        <position position="123"/>
    </location>
    <ligand>
        <name>glycerol</name>
        <dbReference type="ChEBI" id="CHEBI:17754"/>
    </ligand>
</feature>
<keyword evidence="14" id="KW-1185">Reference proteome</keyword>
<feature type="binding site" evidence="11">
    <location>
        <position position="133"/>
    </location>
    <ligand>
        <name>NAD(+)</name>
        <dbReference type="ChEBI" id="CHEBI:57540"/>
    </ligand>
</feature>
<feature type="domain" description="Alcohol dehydrogenase iron-type/glycerol dehydrogenase GldA" evidence="12">
    <location>
        <begin position="8"/>
        <end position="156"/>
    </location>
</feature>
<comment type="catalytic activity">
    <reaction evidence="8">
        <text>glycerol + NAD(+) = dihydroxyacetone + NADH + H(+)</text>
        <dbReference type="Rhea" id="RHEA:13769"/>
        <dbReference type="ChEBI" id="CHEBI:15378"/>
        <dbReference type="ChEBI" id="CHEBI:16016"/>
        <dbReference type="ChEBI" id="CHEBI:17754"/>
        <dbReference type="ChEBI" id="CHEBI:57540"/>
        <dbReference type="ChEBI" id="CHEBI:57945"/>
        <dbReference type="EC" id="1.1.1.6"/>
    </reaction>
</comment>
<feature type="binding site" evidence="11">
    <location>
        <position position="129"/>
    </location>
    <ligand>
        <name>NAD(+)</name>
        <dbReference type="ChEBI" id="CHEBI:57540"/>
    </ligand>
</feature>
<dbReference type="Proteomes" id="UP000592294">
    <property type="component" value="Unassembled WGS sequence"/>
</dbReference>
<proteinExistence type="inferred from homology"/>
<gene>
    <name evidence="13" type="ORF">HW932_14925</name>
</gene>
<dbReference type="CDD" id="cd08170">
    <property type="entry name" value="GlyDH"/>
    <property type="match status" value="1"/>
</dbReference>
<dbReference type="Pfam" id="PF00465">
    <property type="entry name" value="Fe-ADH"/>
    <property type="match status" value="1"/>
</dbReference>
<evidence type="ECO:0000256" key="11">
    <source>
        <dbReference type="PIRSR" id="PIRSR000112-3"/>
    </source>
</evidence>
<dbReference type="Gene3D" id="1.20.1090.10">
    <property type="entry name" value="Dehydroquinate synthase-like - alpha domain"/>
    <property type="match status" value="1"/>
</dbReference>
<dbReference type="PROSITE" id="PS00913">
    <property type="entry name" value="ADH_IRON_1"/>
    <property type="match status" value="1"/>
</dbReference>
<evidence type="ECO:0000256" key="8">
    <source>
        <dbReference type="ARBA" id="ARBA00049006"/>
    </source>
</evidence>
<evidence type="ECO:0000256" key="9">
    <source>
        <dbReference type="PIRSR" id="PIRSR000112-1"/>
    </source>
</evidence>
<dbReference type="RefSeq" id="WP_176977293.1">
    <property type="nucleotide sequence ID" value="NZ_JABZEO010000010.1"/>
</dbReference>
<evidence type="ECO:0000256" key="3">
    <source>
        <dbReference type="ARBA" id="ARBA00023002"/>
    </source>
</evidence>
<keyword evidence="3" id="KW-0560">Oxidoreductase</keyword>
<evidence type="ECO:0000256" key="5">
    <source>
        <dbReference type="ARBA" id="ARBA00037918"/>
    </source>
</evidence>
<dbReference type="EMBL" id="JABZEO010000010">
    <property type="protein sequence ID" value="NVZ10556.1"/>
    <property type="molecule type" value="Genomic_DNA"/>
</dbReference>
<comment type="similarity">
    <text evidence="1">Belongs to the iron-containing alcohol dehydrogenase family.</text>
</comment>
<organism evidence="13 14">
    <name type="scientific">Allochromatium humboldtianum</name>
    <dbReference type="NCBI Taxonomy" id="504901"/>
    <lineage>
        <taxon>Bacteria</taxon>
        <taxon>Pseudomonadati</taxon>
        <taxon>Pseudomonadota</taxon>
        <taxon>Gammaproteobacteria</taxon>
        <taxon>Chromatiales</taxon>
        <taxon>Chromatiaceae</taxon>
        <taxon>Allochromatium</taxon>
    </lineage>
</organism>
<dbReference type="Gene3D" id="3.40.50.1970">
    <property type="match status" value="1"/>
</dbReference>
<dbReference type="PIRSF" id="PIRSF000112">
    <property type="entry name" value="Glycerol_dehydrogenase"/>
    <property type="match status" value="1"/>
</dbReference>
<feature type="binding site" evidence="9">
    <location>
        <position position="256"/>
    </location>
    <ligand>
        <name>glycerol</name>
        <dbReference type="ChEBI" id="CHEBI:17754"/>
    </ligand>
</feature>
<dbReference type="AlphaFoldDB" id="A0A850RE98"/>
<evidence type="ECO:0000256" key="7">
    <source>
        <dbReference type="ARBA" id="ARBA00040132"/>
    </source>
</evidence>
<dbReference type="PANTHER" id="PTHR43616:SF5">
    <property type="entry name" value="GLYCEROL DEHYDROGENASE 1"/>
    <property type="match status" value="1"/>
</dbReference>
<accession>A0A850RE98</accession>
<dbReference type="InterPro" id="IPR016205">
    <property type="entry name" value="Glycerol_DH"/>
</dbReference>
<dbReference type="SUPFAM" id="SSF56796">
    <property type="entry name" value="Dehydroquinate synthase-like"/>
    <property type="match status" value="1"/>
</dbReference>
<evidence type="ECO:0000259" key="12">
    <source>
        <dbReference type="Pfam" id="PF00465"/>
    </source>
</evidence>